<evidence type="ECO:0000256" key="5">
    <source>
        <dbReference type="ARBA" id="ARBA00023125"/>
    </source>
</evidence>
<keyword evidence="7" id="KW-0539">Nucleus</keyword>
<feature type="domain" description="Zn(2)-C6 fungal-type" evidence="8">
    <location>
        <begin position="11"/>
        <end position="42"/>
    </location>
</feature>
<comment type="caution">
    <text evidence="9">The sequence shown here is derived from an EMBL/GenBank/DDBJ whole genome shotgun (WGS) entry which is preliminary data.</text>
</comment>
<keyword evidence="2" id="KW-0479">Metal-binding</keyword>
<dbReference type="Proteomes" id="UP001224890">
    <property type="component" value="Unassembled WGS sequence"/>
</dbReference>
<dbReference type="RefSeq" id="XP_060431275.1">
    <property type="nucleotide sequence ID" value="XM_060574623.1"/>
</dbReference>
<evidence type="ECO:0000256" key="4">
    <source>
        <dbReference type="ARBA" id="ARBA00023015"/>
    </source>
</evidence>
<dbReference type="CDD" id="cd00067">
    <property type="entry name" value="GAL4"/>
    <property type="match status" value="1"/>
</dbReference>
<dbReference type="PROSITE" id="PS50048">
    <property type="entry name" value="ZN2_CY6_FUNGAL_2"/>
    <property type="match status" value="1"/>
</dbReference>
<dbReference type="Gene3D" id="4.10.240.10">
    <property type="entry name" value="Zn(2)-C6 fungal-type DNA-binding domain"/>
    <property type="match status" value="1"/>
</dbReference>
<sequence>MEKRRTRTANPCDGCSLRRVRCRMEGDPPCLECQKHSVECTFLRVPRKRGPKGPRQCTSEKVAHYQNEIRQSQSLCSISQDPVSPVVENESDQMPLCLYIEYLDKFRESLTCVWPILHVENLKSRLLVHNSLDDHSAWALAGAVCATVIAQLRLSQIRLAKQDTATTDLSSVAESFARHAQRLRDQFIYRENFSTESLLTAFFLHIYFTITERTRTAILYLHETIAQLHLQDLHLTETLANLPDEQKELVLRIYWLVFVSEKTFCVQNCFPTSLSPIQAWPSSEYHIPGVGDLDASFQLLAQLFTLLDNNIIMAGDRRGAYMDAKSVDHLQYALSAMDNVAAVAPRLPETQRVNVLMTGNWIQILWWQYALRHVQMSSRGESEAAFSLLEPASVAQKAMQLFASVSRDSITTHGYGMELKVFRITDALVDLLACNRYLLDSTRVKDGRMVVGPRDVLYALQNTLHLIGGPESLLYKRLLNMMAEVALPVPHVPEIVYSYRYENANVRKERDHGKGYQ</sequence>
<evidence type="ECO:0000256" key="1">
    <source>
        <dbReference type="ARBA" id="ARBA00004123"/>
    </source>
</evidence>
<reference evidence="9" key="1">
    <citation type="submission" date="2021-06" db="EMBL/GenBank/DDBJ databases">
        <title>Comparative genomics, transcriptomics and evolutionary studies reveal genomic signatures of adaptation to plant cell wall in hemibiotrophic fungi.</title>
        <authorList>
            <consortium name="DOE Joint Genome Institute"/>
            <person name="Baroncelli R."/>
            <person name="Diaz J.F."/>
            <person name="Benocci T."/>
            <person name="Peng M."/>
            <person name="Battaglia E."/>
            <person name="Haridas S."/>
            <person name="Andreopoulos W."/>
            <person name="Labutti K."/>
            <person name="Pangilinan J."/>
            <person name="Floch G.L."/>
            <person name="Makela M.R."/>
            <person name="Henrissat B."/>
            <person name="Grigoriev I.V."/>
            <person name="Crouch J.A."/>
            <person name="De Vries R.P."/>
            <person name="Sukno S.A."/>
            <person name="Thon M.R."/>
        </authorList>
    </citation>
    <scope>NUCLEOTIDE SEQUENCE</scope>
    <source>
        <strain evidence="9">CBS 193.32</strain>
    </source>
</reference>
<dbReference type="GO" id="GO:0003677">
    <property type="term" value="F:DNA binding"/>
    <property type="evidence" value="ECO:0007669"/>
    <property type="project" value="UniProtKB-KW"/>
</dbReference>
<evidence type="ECO:0000256" key="3">
    <source>
        <dbReference type="ARBA" id="ARBA00022833"/>
    </source>
</evidence>
<evidence type="ECO:0000259" key="8">
    <source>
        <dbReference type="PROSITE" id="PS50048"/>
    </source>
</evidence>
<dbReference type="CDD" id="cd12148">
    <property type="entry name" value="fungal_TF_MHR"/>
    <property type="match status" value="1"/>
</dbReference>
<keyword evidence="5" id="KW-0238">DNA-binding</keyword>
<dbReference type="EMBL" id="JAHMHR010000015">
    <property type="protein sequence ID" value="KAK1687580.1"/>
    <property type="molecule type" value="Genomic_DNA"/>
</dbReference>
<keyword evidence="3" id="KW-0862">Zinc</keyword>
<protein>
    <submittedName>
        <fullName evidence="9">AflYd/sugR/sugar regulator</fullName>
    </submittedName>
</protein>
<organism evidence="9 10">
    <name type="scientific">Colletotrichum godetiae</name>
    <dbReference type="NCBI Taxonomy" id="1209918"/>
    <lineage>
        <taxon>Eukaryota</taxon>
        <taxon>Fungi</taxon>
        <taxon>Dikarya</taxon>
        <taxon>Ascomycota</taxon>
        <taxon>Pezizomycotina</taxon>
        <taxon>Sordariomycetes</taxon>
        <taxon>Hypocreomycetidae</taxon>
        <taxon>Glomerellales</taxon>
        <taxon>Glomerellaceae</taxon>
        <taxon>Colletotrichum</taxon>
        <taxon>Colletotrichum acutatum species complex</taxon>
    </lineage>
</organism>
<dbReference type="GO" id="GO:0000981">
    <property type="term" value="F:DNA-binding transcription factor activity, RNA polymerase II-specific"/>
    <property type="evidence" value="ECO:0007669"/>
    <property type="project" value="InterPro"/>
</dbReference>
<proteinExistence type="predicted"/>
<evidence type="ECO:0000313" key="9">
    <source>
        <dbReference type="EMBL" id="KAK1687580.1"/>
    </source>
</evidence>
<evidence type="ECO:0000313" key="10">
    <source>
        <dbReference type="Proteomes" id="UP001224890"/>
    </source>
</evidence>
<dbReference type="PANTHER" id="PTHR31668:SF18">
    <property type="entry name" value="MALTOSE FERMENTATION REGULATORY PROTEIN MAL13-RELATED"/>
    <property type="match status" value="1"/>
</dbReference>
<evidence type="ECO:0000256" key="6">
    <source>
        <dbReference type="ARBA" id="ARBA00023163"/>
    </source>
</evidence>
<name>A0AAJ0EVF7_9PEZI</name>
<dbReference type="GO" id="GO:0008270">
    <property type="term" value="F:zinc ion binding"/>
    <property type="evidence" value="ECO:0007669"/>
    <property type="project" value="InterPro"/>
</dbReference>
<gene>
    <name evidence="9" type="ORF">BDP55DRAFT_660417</name>
</gene>
<dbReference type="GeneID" id="85459149"/>
<keyword evidence="6" id="KW-0804">Transcription</keyword>
<dbReference type="AlphaFoldDB" id="A0AAJ0EVF7"/>
<dbReference type="SMART" id="SM00066">
    <property type="entry name" value="GAL4"/>
    <property type="match status" value="1"/>
</dbReference>
<dbReference type="PANTHER" id="PTHR31668">
    <property type="entry name" value="GLUCOSE TRANSPORT TRANSCRIPTION REGULATOR RGT1-RELATED-RELATED"/>
    <property type="match status" value="1"/>
</dbReference>
<evidence type="ECO:0000256" key="2">
    <source>
        <dbReference type="ARBA" id="ARBA00022723"/>
    </source>
</evidence>
<keyword evidence="4" id="KW-0805">Transcription regulation</keyword>
<dbReference type="InterPro" id="IPR050797">
    <property type="entry name" value="Carb_Metab_Trans_Reg"/>
</dbReference>
<evidence type="ECO:0000256" key="7">
    <source>
        <dbReference type="ARBA" id="ARBA00023242"/>
    </source>
</evidence>
<dbReference type="InterPro" id="IPR001138">
    <property type="entry name" value="Zn2Cys6_DnaBD"/>
</dbReference>
<dbReference type="InterPro" id="IPR036864">
    <property type="entry name" value="Zn2-C6_fun-type_DNA-bd_sf"/>
</dbReference>
<dbReference type="Pfam" id="PF00172">
    <property type="entry name" value="Zn_clus"/>
    <property type="match status" value="1"/>
</dbReference>
<dbReference type="GO" id="GO:0005634">
    <property type="term" value="C:nucleus"/>
    <property type="evidence" value="ECO:0007669"/>
    <property type="project" value="UniProtKB-SubCell"/>
</dbReference>
<dbReference type="SUPFAM" id="SSF57701">
    <property type="entry name" value="Zn2/Cys6 DNA-binding domain"/>
    <property type="match status" value="1"/>
</dbReference>
<comment type="subcellular location">
    <subcellularLocation>
        <location evidence="1">Nucleus</location>
    </subcellularLocation>
</comment>
<keyword evidence="10" id="KW-1185">Reference proteome</keyword>
<accession>A0AAJ0EVF7</accession>
<dbReference type="PROSITE" id="PS00463">
    <property type="entry name" value="ZN2_CY6_FUNGAL_1"/>
    <property type="match status" value="1"/>
</dbReference>